<dbReference type="InterPro" id="IPR010131">
    <property type="entry name" value="MdtP/NodT-like"/>
</dbReference>
<feature type="coiled-coil region" evidence="1">
    <location>
        <begin position="378"/>
        <end position="405"/>
    </location>
</feature>
<keyword evidence="1" id="KW-0175">Coiled coil</keyword>
<dbReference type="Gene3D" id="2.20.200.10">
    <property type="entry name" value="Outer membrane efflux proteins (OEP)"/>
    <property type="match status" value="1"/>
</dbReference>
<dbReference type="PROSITE" id="PS51257">
    <property type="entry name" value="PROKAR_LIPOPROTEIN"/>
    <property type="match status" value="1"/>
</dbReference>
<accession>A0A1J5T103</accession>
<dbReference type="Gene3D" id="1.20.1600.10">
    <property type="entry name" value="Outer membrane efflux proteins (OEP)"/>
    <property type="match status" value="1"/>
</dbReference>
<dbReference type="SUPFAM" id="SSF56954">
    <property type="entry name" value="Outer membrane efflux proteins (OEP)"/>
    <property type="match status" value="1"/>
</dbReference>
<dbReference type="EMBL" id="MLJW01000024">
    <property type="protein sequence ID" value="OIR09933.1"/>
    <property type="molecule type" value="Genomic_DNA"/>
</dbReference>
<dbReference type="InterPro" id="IPR003423">
    <property type="entry name" value="OMP_efflux"/>
</dbReference>
<dbReference type="AlphaFoldDB" id="A0A1J5T103"/>
<dbReference type="GO" id="GO:0015562">
    <property type="term" value="F:efflux transmembrane transporter activity"/>
    <property type="evidence" value="ECO:0007669"/>
    <property type="project" value="InterPro"/>
</dbReference>
<reference evidence="2" key="1">
    <citation type="submission" date="2016-10" db="EMBL/GenBank/DDBJ databases">
        <title>Sequence of Gallionella enrichment culture.</title>
        <authorList>
            <person name="Poehlein A."/>
            <person name="Muehling M."/>
            <person name="Daniel R."/>
        </authorList>
    </citation>
    <scope>NUCLEOTIDE SEQUENCE</scope>
</reference>
<evidence type="ECO:0000256" key="1">
    <source>
        <dbReference type="SAM" id="Coils"/>
    </source>
</evidence>
<name>A0A1J5T103_9ZZZZ</name>
<protein>
    <submittedName>
        <fullName evidence="2">Outer membrane protein OprM</fullName>
    </submittedName>
</protein>
<dbReference type="PANTHER" id="PTHR30203:SF33">
    <property type="entry name" value="BLR4455 PROTEIN"/>
    <property type="match status" value="1"/>
</dbReference>
<comment type="caution">
    <text evidence="2">The sequence shown here is derived from an EMBL/GenBank/DDBJ whole genome shotgun (WGS) entry which is preliminary data.</text>
</comment>
<organism evidence="2">
    <name type="scientific">mine drainage metagenome</name>
    <dbReference type="NCBI Taxonomy" id="410659"/>
    <lineage>
        <taxon>unclassified sequences</taxon>
        <taxon>metagenomes</taxon>
        <taxon>ecological metagenomes</taxon>
    </lineage>
</organism>
<dbReference type="GO" id="GO:0016020">
    <property type="term" value="C:membrane"/>
    <property type="evidence" value="ECO:0007669"/>
    <property type="project" value="InterPro"/>
</dbReference>
<evidence type="ECO:0000313" key="2">
    <source>
        <dbReference type="EMBL" id="OIR09933.1"/>
    </source>
</evidence>
<dbReference type="PANTHER" id="PTHR30203">
    <property type="entry name" value="OUTER MEMBRANE CATION EFFLUX PROTEIN"/>
    <property type="match status" value="1"/>
</dbReference>
<sequence>MRRSLRIALLGLAGLGLAGCDLAPAYHVPVVMTPDHYKESGAWQPVHPADDQPRGDWWRGFHDQTLDRLEGELAQASPTLALAVAAHDRASALAEEAGAELYPQVGMAGALSNNRQSDHRPLRSSNQPSVYGANTVAAGASYELDLWGRVHNLAAEGVAEEQASAADLESVRLSLRTELADAYVRLREDDQQLALLDQTVAAYDKALRLTRTRFNGKITSALDVAQAENQLAAVQSRQADLKGQRALLEHAIAVLVGKSPSLFSLPAQVDDLPLPAIAPAIPSRLLQRRPDVAAAERRMAAANDAIGVARAAYFPNFTLNLLGGFQDTAVNMLTLPDRIWAVGPGVDLPIFDGGKLDGQLAEKKALFVEASQSYRAVALQAFREVEDAQAQLRSLTQALTQEETARQAAHKELSLSQTLYVQGVNSYLDVVVSQVAALDADRAVITLKARLRQADIALIRAIGGAAGPSLPAV</sequence>
<dbReference type="NCBIfam" id="TIGR01845">
    <property type="entry name" value="outer_NodT"/>
    <property type="match status" value="1"/>
</dbReference>
<gene>
    <name evidence="2" type="primary">oprM_8</name>
    <name evidence="2" type="ORF">GALL_78540</name>
</gene>
<dbReference type="Pfam" id="PF02321">
    <property type="entry name" value="OEP"/>
    <property type="match status" value="2"/>
</dbReference>
<proteinExistence type="predicted"/>